<dbReference type="GO" id="GO:0006954">
    <property type="term" value="P:inflammatory response"/>
    <property type="evidence" value="ECO:0007669"/>
    <property type="project" value="UniProtKB-KW"/>
</dbReference>
<evidence type="ECO:0000256" key="25">
    <source>
        <dbReference type="SAM" id="Phobius"/>
    </source>
</evidence>
<dbReference type="FunFam" id="2.60.220.50:FF:000007">
    <property type="entry name" value="Adhesion G protein-coupled receptor E5"/>
    <property type="match status" value="1"/>
</dbReference>
<evidence type="ECO:0000259" key="29">
    <source>
        <dbReference type="PROSITE" id="PS50261"/>
    </source>
</evidence>
<keyword evidence="5 26" id="KW-0732">Signal</keyword>
<dbReference type="SMR" id="A0A5F7ZAB6"/>
<evidence type="ECO:0000256" key="15">
    <source>
        <dbReference type="ARBA" id="ARBA00023180"/>
    </source>
</evidence>
<evidence type="ECO:0000256" key="22">
    <source>
        <dbReference type="ARBA" id="ARBA00081626"/>
    </source>
</evidence>
<dbReference type="GO" id="GO:0007186">
    <property type="term" value="P:G protein-coupled receptor signaling pathway"/>
    <property type="evidence" value="ECO:0000318"/>
    <property type="project" value="GO_Central"/>
</dbReference>
<keyword evidence="12 25" id="KW-0472">Membrane</keyword>
<dbReference type="Gene3D" id="2.60.220.50">
    <property type="match status" value="1"/>
</dbReference>
<dbReference type="InterPro" id="IPR057244">
    <property type="entry name" value="GAIN_B"/>
</dbReference>
<keyword evidence="9" id="KW-0130">Cell adhesion</keyword>
<sequence>MCVCVFAAPLGLCFYCTFLLVSSCTASSGEGPGPAAVSPHLLHKVLASGQSAQPPSLRRGSPQSCPAWGDRTDLPHSLFPLPLLPAARTMGGRVFLAFCVWLTLLGAETQDSRDCARWCPENSSCVNATACRCNPGFSSSSEIFTSPTEICDDINECVPPSKVSCGNSSDCRNTEGSYDCVCNPGYELVSGAKTFKNESENTCQDVDECQQNSRLCKSYGTCVNTHGSFTCQCLPGFKFKPEDPKLCTDVNECTSGQNPCHSSTHCLNNVGSYQCRCRPGWQPIPGSPNGPNNTICEDVDECSSGLHQCDNSTVCFNTVGSYTCRCRPGWEPKHGIPNNQKDTVCKDMHFPTWTPPPGVHSQTLSQFFNKVQDLGRDFKTSSANVTIQSILKELDELLEAPGDLETLPRFQQHCVATHLLDGLEDVLRGLSKNLSIGLLNFSYPAGTEFSLEVQKQVDRNVTLRQNQATMQLHWNLAQKSGDPGPSVVGLVSVPGMGKLLAEAPLVSEPEKQVVLNETHQGLLPILLSDVISAFLSNNDTQNLSSPVTFTFSHRSVIPRRKVLCVFWEHGQNGCGHWATTGCSTMDTRDTSTICRCTHLSSFAVLMAPYDVQEEDPVLTVITYMGLSLSLLCLLLAALTFLLCKAIQNISTSLHLQLSLCLLLAHLLFLMAIDRTEHEVLCAIIASALHYLYLAAFTWMLLEALYLFLTARNLMVVNYSSINRFTKKLMFPVGYGVPAVTVAISAASRPHLYGTPSRCWLQPEKGFIWGFLGPVCAIFSVNLALLLVTLWILKNRLSSLNNEVSTLQNTRMLAFKATAQLFILGCTWCLGILQVGPAARVMAYLFTIINSLQGVFIFLVYCLLSQQVREQYRKWSKGFRKLRTESEMHTLSSSAKADTPKPSTACWDYSHSLSSQHLGGLGKRIT</sequence>
<feature type="transmembrane region" description="Helical" evidence="25">
    <location>
        <begin position="655"/>
        <end position="672"/>
    </location>
</feature>
<dbReference type="FunFam" id="2.10.25.10:FF:000269">
    <property type="entry name" value="Adhesion G protein-coupled receptor E2"/>
    <property type="match status" value="1"/>
</dbReference>
<dbReference type="GO" id="GO:0007155">
    <property type="term" value="P:cell adhesion"/>
    <property type="evidence" value="ECO:0007669"/>
    <property type="project" value="UniProtKB-KW"/>
</dbReference>
<dbReference type="PANTHER" id="PTHR12011">
    <property type="entry name" value="ADHESION G-PROTEIN COUPLED RECEPTOR"/>
    <property type="match status" value="1"/>
</dbReference>
<evidence type="ECO:0000256" key="7">
    <source>
        <dbReference type="ARBA" id="ARBA00022813"/>
    </source>
</evidence>
<dbReference type="FunFam" id="2.10.25.10:FF:000216">
    <property type="entry name" value="Adhesion G protein-coupled receptor E2"/>
    <property type="match status" value="1"/>
</dbReference>
<feature type="domain" description="G-protein coupled receptors family 2 profile 2" evidence="29">
    <location>
        <begin position="618"/>
        <end position="864"/>
    </location>
</feature>
<dbReference type="InterPro" id="IPR017983">
    <property type="entry name" value="GPCR_2_secretin-like_CS"/>
</dbReference>
<dbReference type="SUPFAM" id="SSF57196">
    <property type="entry name" value="EGF/Laminin"/>
    <property type="match status" value="1"/>
</dbReference>
<evidence type="ECO:0000313" key="30">
    <source>
        <dbReference type="Ensembl" id="ENSMMUP00000062538.1"/>
    </source>
</evidence>
<evidence type="ECO:0000256" key="1">
    <source>
        <dbReference type="ARBA" id="ARBA00007343"/>
    </source>
</evidence>
<evidence type="ECO:0000256" key="16">
    <source>
        <dbReference type="ARBA" id="ARBA00023198"/>
    </source>
</evidence>
<feature type="domain" description="EGF-like" evidence="27">
    <location>
        <begin position="249"/>
        <end position="287"/>
    </location>
</feature>
<reference evidence="30" key="4">
    <citation type="submission" date="2025-09" db="UniProtKB">
        <authorList>
            <consortium name="Ensembl"/>
        </authorList>
    </citation>
    <scope>IDENTIFICATION</scope>
    <source>
        <strain evidence="30">17573</strain>
    </source>
</reference>
<organism evidence="30 31">
    <name type="scientific">Macaca mulatta</name>
    <name type="common">Rhesus macaque</name>
    <dbReference type="NCBI Taxonomy" id="9544"/>
    <lineage>
        <taxon>Eukaryota</taxon>
        <taxon>Metazoa</taxon>
        <taxon>Chordata</taxon>
        <taxon>Craniata</taxon>
        <taxon>Vertebrata</taxon>
        <taxon>Euteleostomi</taxon>
        <taxon>Mammalia</taxon>
        <taxon>Eutheria</taxon>
        <taxon>Euarchontoglires</taxon>
        <taxon>Primates</taxon>
        <taxon>Haplorrhini</taxon>
        <taxon>Catarrhini</taxon>
        <taxon>Cercopithecidae</taxon>
        <taxon>Cercopithecinae</taxon>
        <taxon>Macaca</taxon>
    </lineage>
</organism>
<feature type="transmembrane region" description="Helical" evidence="25">
    <location>
        <begin position="812"/>
        <end position="834"/>
    </location>
</feature>
<dbReference type="InterPro" id="IPR000152">
    <property type="entry name" value="EGF-type_Asp/Asn_hydroxyl_site"/>
</dbReference>
<evidence type="ECO:0000256" key="24">
    <source>
        <dbReference type="PROSITE-ProRule" id="PRU00076"/>
    </source>
</evidence>
<dbReference type="FunFam" id="2.10.25.10:FF:000177">
    <property type="entry name" value="Adhesion G protein-coupled receptor E2"/>
    <property type="match status" value="1"/>
</dbReference>
<evidence type="ECO:0000256" key="8">
    <source>
        <dbReference type="ARBA" id="ARBA00022837"/>
    </source>
</evidence>
<evidence type="ECO:0000256" key="23">
    <source>
        <dbReference type="ARBA" id="ARBA00082393"/>
    </source>
</evidence>
<dbReference type="InterPro" id="IPR000203">
    <property type="entry name" value="GPS"/>
</dbReference>
<dbReference type="InterPro" id="IPR046338">
    <property type="entry name" value="GAIN_dom_sf"/>
</dbReference>
<feature type="domain" description="EGF-like" evidence="27">
    <location>
        <begin position="205"/>
        <end position="248"/>
    </location>
</feature>
<dbReference type="SMART" id="SM00179">
    <property type="entry name" value="EGF_CA"/>
    <property type="match status" value="4"/>
</dbReference>
<dbReference type="GO" id="GO:0071621">
    <property type="term" value="P:granulocyte chemotaxis"/>
    <property type="evidence" value="ECO:0007669"/>
    <property type="project" value="Ensembl"/>
</dbReference>
<comment type="caution">
    <text evidence="24">Lacks conserved residue(s) required for the propagation of feature annotation.</text>
</comment>
<dbReference type="Pfam" id="PF00002">
    <property type="entry name" value="7tm_2"/>
    <property type="match status" value="1"/>
</dbReference>
<dbReference type="PANTHER" id="PTHR12011:SF328">
    <property type="entry name" value="ADHESION G PROTEIN-COUPLED RECEPTOR E2"/>
    <property type="match status" value="1"/>
</dbReference>
<evidence type="ECO:0000256" key="19">
    <source>
        <dbReference type="ARBA" id="ARBA00060478"/>
    </source>
</evidence>
<dbReference type="GeneTree" id="ENSGT00940000162597"/>
<dbReference type="Gene3D" id="2.10.25.10">
    <property type="entry name" value="Laminin"/>
    <property type="match status" value="5"/>
</dbReference>
<evidence type="ECO:0000256" key="10">
    <source>
        <dbReference type="ARBA" id="ARBA00022989"/>
    </source>
</evidence>
<dbReference type="InterPro" id="IPR001881">
    <property type="entry name" value="EGF-like_Ca-bd_dom"/>
</dbReference>
<keyword evidence="13" id="KW-1015">Disulfide bond</keyword>
<dbReference type="AlphaFoldDB" id="A0A5F7ZAB6"/>
<evidence type="ECO:0000256" key="21">
    <source>
        <dbReference type="ARBA" id="ARBA00070230"/>
    </source>
</evidence>
<dbReference type="PROSITE" id="PS00010">
    <property type="entry name" value="ASX_HYDROXYL"/>
    <property type="match status" value="4"/>
</dbReference>
<dbReference type="InterPro" id="IPR049883">
    <property type="entry name" value="NOTCH1_EGF-like"/>
</dbReference>
<feature type="chain" id="PRO_5023854342" description="Adhesion G protein-coupled receptor E2" evidence="26">
    <location>
        <begin position="27"/>
        <end position="925"/>
    </location>
</feature>
<dbReference type="Pfam" id="PF01825">
    <property type="entry name" value="GPS"/>
    <property type="match status" value="1"/>
</dbReference>
<comment type="subunit">
    <text evidence="20">Forms a heterodimer, consisting of a large extracellular region non-covalently linked to a seven-transmembrane moiety. Interacts with chondroitin sulfate; the interaction with chondroitin sulfate is calcium-dependent. Interacts with CD55.</text>
</comment>
<evidence type="ECO:0000256" key="26">
    <source>
        <dbReference type="SAM" id="SignalP"/>
    </source>
</evidence>
<keyword evidence="4 25" id="KW-0812">Transmembrane</keyword>
<feature type="transmembrane region" description="Helical" evidence="25">
    <location>
        <begin position="684"/>
        <end position="708"/>
    </location>
</feature>
<dbReference type="Pfam" id="PF07645">
    <property type="entry name" value="EGF_CA"/>
    <property type="match status" value="4"/>
</dbReference>
<reference evidence="31" key="1">
    <citation type="journal article" date="2007" name="Science">
        <title>Evolutionary and biomedical insights from the rhesus macaque genome.</title>
        <authorList>
            <person name="Gibbs R.A."/>
            <person name="Rogers J."/>
            <person name="Katze M.G."/>
            <person name="Bumgarner R."/>
            <person name="Weinstock G.M."/>
            <person name="Mardis E.R."/>
            <person name="Remington K.A."/>
            <person name="Strausberg R.L."/>
            <person name="Venter J.C."/>
            <person name="Wilson R.K."/>
            <person name="Batzer M.A."/>
            <person name="Bustamante C.D."/>
            <person name="Eichler E.E."/>
            <person name="Hahn M.W."/>
            <person name="Hardison R.C."/>
            <person name="Makova K.D."/>
            <person name="Miller W."/>
            <person name="Milosavljevic A."/>
            <person name="Palermo R.E."/>
            <person name="Siepel A."/>
            <person name="Sikela J.M."/>
            <person name="Attaway T."/>
            <person name="Bell S."/>
            <person name="Bernard K.E."/>
            <person name="Buhay C.J."/>
            <person name="Chandrabose M.N."/>
            <person name="Dao M."/>
            <person name="Davis C."/>
            <person name="Delehaunty K.D."/>
            <person name="Ding Y."/>
            <person name="Dinh H.H."/>
            <person name="Dugan-Rocha S."/>
            <person name="Fulton L.A."/>
            <person name="Gabisi R.A."/>
            <person name="Garner T.T."/>
            <person name="Godfrey J."/>
            <person name="Hawes A.C."/>
            <person name="Hernandez J."/>
            <person name="Hines S."/>
            <person name="Holder M."/>
            <person name="Hume J."/>
            <person name="Jhangiani S.N."/>
            <person name="Joshi V."/>
            <person name="Khan Z.M."/>
            <person name="Kirkness E.F."/>
            <person name="Cree A."/>
            <person name="Fowler R.G."/>
            <person name="Lee S."/>
            <person name="Lewis L.R."/>
            <person name="Li Z."/>
            <person name="Liu Y.-S."/>
            <person name="Moore S.M."/>
            <person name="Muzny D."/>
            <person name="Nazareth L.V."/>
            <person name="Ngo D.N."/>
            <person name="Okwuonu G.O."/>
            <person name="Pai G."/>
            <person name="Parker D."/>
            <person name="Paul H.A."/>
            <person name="Pfannkoch C."/>
            <person name="Pohl C.S."/>
            <person name="Rogers Y.-H.C."/>
            <person name="Ruiz S.J."/>
            <person name="Sabo A."/>
            <person name="Santibanez J."/>
            <person name="Schneider B.W."/>
            <person name="Smith S.M."/>
            <person name="Sodergren E."/>
            <person name="Svatek A.F."/>
            <person name="Utterback T.R."/>
            <person name="Vattathil S."/>
            <person name="Warren W."/>
            <person name="White C.S."/>
            <person name="Chinwalla A.T."/>
            <person name="Feng Y."/>
            <person name="Halpern A.L."/>
            <person name="Hillier L.W."/>
            <person name="Huang X."/>
            <person name="Minx P."/>
            <person name="Nelson J.O."/>
            <person name="Pepin K.H."/>
            <person name="Qin X."/>
            <person name="Sutton G.G."/>
            <person name="Venter E."/>
            <person name="Walenz B.P."/>
            <person name="Wallis J.W."/>
            <person name="Worley K.C."/>
            <person name="Yang S.-P."/>
            <person name="Jones S.M."/>
            <person name="Marra M.A."/>
            <person name="Rocchi M."/>
            <person name="Schein J.E."/>
            <person name="Baertsch R."/>
            <person name="Clarke L."/>
            <person name="Csuros M."/>
            <person name="Glasscock J."/>
            <person name="Harris R.A."/>
            <person name="Havlak P."/>
            <person name="Jackson A.R."/>
            <person name="Jiang H."/>
            <person name="Liu Y."/>
            <person name="Messina D.N."/>
            <person name="Shen Y."/>
            <person name="Song H.X.-Z."/>
            <person name="Wylie T."/>
            <person name="Zhang L."/>
            <person name="Birney E."/>
            <person name="Han K."/>
            <person name="Konkel M.K."/>
            <person name="Lee J."/>
            <person name="Smit A.F.A."/>
            <person name="Ullmer B."/>
            <person name="Wang H."/>
            <person name="Xing J."/>
            <person name="Burhans R."/>
            <person name="Cheng Z."/>
            <person name="Karro J.E."/>
            <person name="Ma J."/>
            <person name="Raney B."/>
            <person name="She X."/>
            <person name="Cox M.J."/>
            <person name="Demuth J.P."/>
            <person name="Dumas L.J."/>
            <person name="Han S.-G."/>
            <person name="Hopkins J."/>
            <person name="Karimpour-Fard A."/>
            <person name="Kim Y.H."/>
            <person name="Pollack J.R."/>
            <person name="Vinar T."/>
            <person name="Addo-Quaye C."/>
            <person name="Degenhardt J."/>
            <person name="Denby A."/>
            <person name="Hubisz M.J."/>
            <person name="Indap A."/>
            <person name="Kosiol C."/>
            <person name="Lahn B.T."/>
            <person name="Lawson H.A."/>
            <person name="Marklein A."/>
            <person name="Nielsen R."/>
            <person name="Vallender E.J."/>
            <person name="Clark A.G."/>
            <person name="Ferguson B."/>
            <person name="Hernandez R.D."/>
            <person name="Hirani K."/>
            <person name="Kehrer-Sawatzki H."/>
            <person name="Kolb J."/>
            <person name="Patil S."/>
            <person name="Pu L.-L."/>
            <person name="Ren Y."/>
            <person name="Smith D.G."/>
            <person name="Wheeler D.A."/>
            <person name="Schenck I."/>
            <person name="Ball E.V."/>
            <person name="Chen R."/>
            <person name="Cooper D.N."/>
            <person name="Giardine B."/>
            <person name="Hsu F."/>
            <person name="Kent W.J."/>
            <person name="Lesk A."/>
            <person name="Nelson D.L."/>
            <person name="O'brien W.E."/>
            <person name="Pruefer K."/>
            <person name="Stenson P.D."/>
            <person name="Wallace J.C."/>
            <person name="Ke H."/>
            <person name="Liu X.-M."/>
            <person name="Wang P."/>
            <person name="Xiang A.P."/>
            <person name="Yang F."/>
            <person name="Barber G.P."/>
            <person name="Haussler D."/>
            <person name="Karolchik D."/>
            <person name="Kern A.D."/>
            <person name="Kuhn R.M."/>
            <person name="Smith K.E."/>
            <person name="Zwieg A.S."/>
        </authorList>
    </citation>
    <scope>NUCLEOTIDE SEQUENCE [LARGE SCALE GENOMIC DNA]</scope>
    <source>
        <strain evidence="31">17573</strain>
    </source>
</reference>
<evidence type="ECO:0000256" key="6">
    <source>
        <dbReference type="ARBA" id="ARBA00022737"/>
    </source>
</evidence>
<dbReference type="GO" id="GO:0004930">
    <property type="term" value="F:G protein-coupled receptor activity"/>
    <property type="evidence" value="ECO:0000318"/>
    <property type="project" value="GO_Central"/>
</dbReference>
<dbReference type="FunFam" id="1.20.1070.10:FF:000054">
    <property type="entry name" value="Adhesion G protein-coupled receptor E3"/>
    <property type="match status" value="1"/>
</dbReference>
<dbReference type="FunCoup" id="A0A5F7ZAB6">
    <property type="interactions" value="358"/>
</dbReference>
<proteinExistence type="inferred from homology"/>
<evidence type="ECO:0000256" key="14">
    <source>
        <dbReference type="ARBA" id="ARBA00023170"/>
    </source>
</evidence>
<feature type="transmembrane region" description="Helical" evidence="25">
    <location>
        <begin position="840"/>
        <end position="863"/>
    </location>
</feature>
<dbReference type="GO" id="GO:0005509">
    <property type="term" value="F:calcium ion binding"/>
    <property type="evidence" value="ECO:0007669"/>
    <property type="project" value="InterPro"/>
</dbReference>
<gene>
    <name evidence="30" type="primary">ADGRE2</name>
</gene>
<evidence type="ECO:0000256" key="11">
    <source>
        <dbReference type="ARBA" id="ARBA00023040"/>
    </source>
</evidence>
<evidence type="ECO:0000256" key="3">
    <source>
        <dbReference type="ARBA" id="ARBA00022536"/>
    </source>
</evidence>
<feature type="domain" description="EGF-like" evidence="27">
    <location>
        <begin position="153"/>
        <end position="192"/>
    </location>
</feature>
<feature type="transmembrane region" description="Helical" evidence="25">
    <location>
        <begin position="620"/>
        <end position="643"/>
    </location>
</feature>
<keyword evidence="2" id="KW-1003">Cell membrane</keyword>
<dbReference type="InParanoid" id="A0A5F7ZAB6"/>
<dbReference type="PROSITE" id="PS50026">
    <property type="entry name" value="EGF_3"/>
    <property type="match status" value="4"/>
</dbReference>
<evidence type="ECO:0000256" key="13">
    <source>
        <dbReference type="ARBA" id="ARBA00023157"/>
    </source>
</evidence>
<dbReference type="SMART" id="SM00303">
    <property type="entry name" value="GPS"/>
    <property type="match status" value="1"/>
</dbReference>
<dbReference type="Gene3D" id="1.20.1070.10">
    <property type="entry name" value="Rhodopsin 7-helix transmembrane proteins"/>
    <property type="match status" value="1"/>
</dbReference>
<evidence type="ECO:0000256" key="17">
    <source>
        <dbReference type="ARBA" id="ARBA00023224"/>
    </source>
</evidence>
<dbReference type="VEuPathDB" id="HostDB:ENSMMUG00000018932"/>
<evidence type="ECO:0000256" key="20">
    <source>
        <dbReference type="ARBA" id="ARBA00063088"/>
    </source>
</evidence>
<evidence type="ECO:0000256" key="4">
    <source>
        <dbReference type="ARBA" id="ARBA00022692"/>
    </source>
</evidence>
<feature type="domain" description="EGF-like" evidence="27">
    <location>
        <begin position="298"/>
        <end position="336"/>
    </location>
</feature>
<dbReference type="PRINTS" id="PR00249">
    <property type="entry name" value="GPCRSECRETIN"/>
</dbReference>
<reference evidence="30" key="3">
    <citation type="submission" date="2025-08" db="UniProtKB">
        <authorList>
            <consortium name="Ensembl"/>
        </authorList>
    </citation>
    <scope>IDENTIFICATION</scope>
    <source>
        <strain evidence="30">17573</strain>
    </source>
</reference>
<keyword evidence="11" id="KW-0297">G-protein coupled receptor</keyword>
<dbReference type="GO" id="GO:0007166">
    <property type="term" value="P:cell surface receptor signaling pathway"/>
    <property type="evidence" value="ECO:0007669"/>
    <property type="project" value="InterPro"/>
</dbReference>
<comment type="similarity">
    <text evidence="1">Belongs to the G-protein coupled receptor 2 family. Adhesion G-protein coupled receptor (ADGR) subfamily.</text>
</comment>
<evidence type="ECO:0000256" key="9">
    <source>
        <dbReference type="ARBA" id="ARBA00022889"/>
    </source>
</evidence>
<keyword evidence="10 25" id="KW-1133">Transmembrane helix</keyword>
<keyword evidence="17" id="KW-0807">Transducer</keyword>
<feature type="transmembrane region" description="Helical" evidence="25">
    <location>
        <begin position="766"/>
        <end position="792"/>
    </location>
</feature>
<dbReference type="CDD" id="cd00054">
    <property type="entry name" value="EGF_CA"/>
    <property type="match status" value="4"/>
</dbReference>
<keyword evidence="3 24" id="KW-0245">EGF-like domain</keyword>
<evidence type="ECO:0000313" key="31">
    <source>
        <dbReference type="Proteomes" id="UP000006718"/>
    </source>
</evidence>
<dbReference type="InterPro" id="IPR017981">
    <property type="entry name" value="GPCR_2-like_7TM"/>
</dbReference>
<dbReference type="SMART" id="SM00181">
    <property type="entry name" value="EGF"/>
    <property type="match status" value="5"/>
</dbReference>
<dbReference type="FunFam" id="2.10.25.10:FF:000382">
    <property type="entry name" value="Adhesion G protein-coupled receptor E2"/>
    <property type="match status" value="1"/>
</dbReference>
<keyword evidence="14" id="KW-0675">Receptor</keyword>
<keyword evidence="31" id="KW-1185">Reference proteome</keyword>
<feature type="transmembrane region" description="Helical" evidence="25">
    <location>
        <begin position="728"/>
        <end position="746"/>
    </location>
</feature>
<keyword evidence="8" id="KW-0106">Calcium</keyword>
<dbReference type="GO" id="GO:0035374">
    <property type="term" value="F:chondroitin sulfate binding"/>
    <property type="evidence" value="ECO:0007669"/>
    <property type="project" value="Ensembl"/>
</dbReference>
<dbReference type="Proteomes" id="UP000006718">
    <property type="component" value="Chromosome 19"/>
</dbReference>
<dbReference type="GO" id="GO:0043304">
    <property type="term" value="P:regulation of mast cell degranulation"/>
    <property type="evidence" value="ECO:0007669"/>
    <property type="project" value="Ensembl"/>
</dbReference>
<evidence type="ECO:0000256" key="5">
    <source>
        <dbReference type="ARBA" id="ARBA00022729"/>
    </source>
</evidence>
<dbReference type="GO" id="GO:0032587">
    <property type="term" value="C:ruffle membrane"/>
    <property type="evidence" value="ECO:0007669"/>
    <property type="project" value="UniProtKB-SubCell"/>
</dbReference>
<accession>A0A5F7ZAB6</accession>
<dbReference type="Ensembl" id="ENSMMUT00000108648.1">
    <property type="protein sequence ID" value="ENSMMUP00000062538.1"/>
    <property type="gene ID" value="ENSMMUG00000018932.4"/>
</dbReference>
<dbReference type="InterPro" id="IPR018097">
    <property type="entry name" value="EGF_Ca-bd_CS"/>
</dbReference>
<dbReference type="SUPFAM" id="SSF57184">
    <property type="entry name" value="Growth factor receptor domain"/>
    <property type="match status" value="1"/>
</dbReference>
<keyword evidence="18" id="KW-0966">Cell projection</keyword>
<keyword evidence="16" id="KW-0395">Inflammatory response</keyword>
<dbReference type="PROSITE" id="PS00650">
    <property type="entry name" value="G_PROTEIN_RECEP_F2_2"/>
    <property type="match status" value="1"/>
</dbReference>
<comment type="subcellular location">
    <subcellularLocation>
        <location evidence="19">Cell projection</location>
        <location evidence="19">Ruffle membrane</location>
        <topology evidence="19">Multi-pass membrane protein</topology>
    </subcellularLocation>
</comment>
<dbReference type="FunFam" id="2.10.25.10:FF:000422">
    <property type="entry name" value="Adhesion G protein-coupled receptor E2"/>
    <property type="match status" value="1"/>
</dbReference>
<protein>
    <recommendedName>
        <fullName evidence="21">Adhesion G protein-coupled receptor E2</fullName>
    </recommendedName>
    <alternativeName>
        <fullName evidence="23">EGF-like module receptor 2</fullName>
    </alternativeName>
    <alternativeName>
        <fullName evidence="22">EGF-like module-containing mucin-like hormone receptor-like 2</fullName>
    </alternativeName>
</protein>
<feature type="domain" description="GAIN-B" evidence="28">
    <location>
        <begin position="440"/>
        <end position="612"/>
    </location>
</feature>
<dbReference type="Bgee" id="ENSMMUG00000018932">
    <property type="expression patterns" value="Expressed in lung and 13 other cell types or tissues"/>
</dbReference>
<evidence type="ECO:0000259" key="27">
    <source>
        <dbReference type="PROSITE" id="PS50026"/>
    </source>
</evidence>
<feature type="signal peptide" evidence="26">
    <location>
        <begin position="1"/>
        <end position="26"/>
    </location>
</feature>
<dbReference type="PRINTS" id="PR01278">
    <property type="entry name" value="CD97PROTEIN"/>
</dbReference>
<dbReference type="GO" id="GO:0005886">
    <property type="term" value="C:plasma membrane"/>
    <property type="evidence" value="ECO:0000318"/>
    <property type="project" value="GO_Central"/>
</dbReference>
<dbReference type="InterPro" id="IPR003056">
    <property type="entry name" value="GPCR_2_ADGRE2_ADGRE5"/>
</dbReference>
<dbReference type="InterPro" id="IPR000742">
    <property type="entry name" value="EGF"/>
</dbReference>
<keyword evidence="15" id="KW-0325">Glycoprotein</keyword>
<dbReference type="InterPro" id="IPR009030">
    <property type="entry name" value="Growth_fac_rcpt_cys_sf"/>
</dbReference>
<evidence type="ECO:0000256" key="12">
    <source>
        <dbReference type="ARBA" id="ARBA00023136"/>
    </source>
</evidence>
<dbReference type="ExpressionAtlas" id="A0A5F7ZAB6">
    <property type="expression patterns" value="baseline"/>
</dbReference>
<name>A0A5F7ZAB6_MACMU</name>
<evidence type="ECO:0000259" key="28">
    <source>
        <dbReference type="PROSITE" id="PS50221"/>
    </source>
</evidence>
<keyword evidence="6" id="KW-0677">Repeat</keyword>
<reference evidence="30" key="2">
    <citation type="submission" date="2019-01" db="EMBL/GenBank/DDBJ databases">
        <authorList>
            <person name="Graves T."/>
            <person name="Eichler E.E."/>
            <person name="Wilson R.K."/>
        </authorList>
    </citation>
    <scope>NUCLEOTIDE SEQUENCE [LARGE SCALE GENOMIC DNA]</scope>
    <source>
        <strain evidence="30">17573</strain>
    </source>
</reference>
<dbReference type="PROSITE" id="PS01187">
    <property type="entry name" value="EGF_CA"/>
    <property type="match status" value="2"/>
</dbReference>
<evidence type="ECO:0000256" key="2">
    <source>
        <dbReference type="ARBA" id="ARBA00022475"/>
    </source>
</evidence>
<evidence type="ECO:0000256" key="18">
    <source>
        <dbReference type="ARBA" id="ARBA00023273"/>
    </source>
</evidence>
<dbReference type="InterPro" id="IPR000832">
    <property type="entry name" value="GPCR_2_secretin-like"/>
</dbReference>
<dbReference type="PROSITE" id="PS50261">
    <property type="entry name" value="G_PROTEIN_RECEP_F2_4"/>
    <property type="match status" value="1"/>
</dbReference>
<keyword evidence="7" id="KW-0068">Autocatalytic cleavage</keyword>
<dbReference type="PROSITE" id="PS50221">
    <property type="entry name" value="GAIN_B"/>
    <property type="match status" value="1"/>
</dbReference>
<dbReference type="OMA" id="RYICAYW"/>